<feature type="compositionally biased region" description="Gly residues" evidence="1">
    <location>
        <begin position="591"/>
        <end position="603"/>
    </location>
</feature>
<feature type="region of interest" description="Disordered" evidence="1">
    <location>
        <begin position="581"/>
        <end position="609"/>
    </location>
</feature>
<feature type="compositionally biased region" description="Gly residues" evidence="1">
    <location>
        <begin position="229"/>
        <end position="242"/>
    </location>
</feature>
<feature type="region of interest" description="Disordered" evidence="1">
    <location>
        <begin position="763"/>
        <end position="786"/>
    </location>
</feature>
<evidence type="ECO:0000313" key="2">
    <source>
        <dbReference type="EMBL" id="GFR39648.1"/>
    </source>
</evidence>
<dbReference type="AlphaFoldDB" id="A0AAD3HGD3"/>
<protein>
    <submittedName>
        <fullName evidence="2">Uncharacterized protein</fullName>
    </submittedName>
</protein>
<name>A0AAD3HGD3_9CHLO</name>
<evidence type="ECO:0000256" key="1">
    <source>
        <dbReference type="SAM" id="MobiDB-lite"/>
    </source>
</evidence>
<sequence length="786" mass="81149">MLFAIQRLQLPWDVLFSTLAAFLFPYPPSVITAMIAATSVSVNLYGGLLTERKRADLAKQMERERQAAQQLCEMRSLVARYRGPLLEAAVDLESRLVAVATGRTARGGGRGVVEEEVVYTLFTLAQFLGFVELVRREGPRERSFLQQGNPQGTDTLANLLEGFRFILCGHPQALQAWYDEGEARDHPGSRRRPGVPYGGILRWPVQELEVCAPSGGSGASGGCATSGSGEAGAGGSSSGAGSGAADSNGRGSGGVPAGKEAACSNGVGSGSSCTNGDSSSSSNNNGNDHGSVSNASSNGRGSGMSLGGAALGQRIAEQEACGRHPASASSCGCNDSPSCSNGRTSKYDNGNGNNTIGNGKGLACDRGSIAHSGGDATTSSSSNTNTNSSSNSSSLHGRNGGSSSSGRLGGRFNSSKWPGGNVLHMSRGTQRAVGSFMIITPVGAPRHYTLSYSDFYWHFYRDPAFAAWLRPIFEDLVGLIATPGGWPGVGPFPVNRWTRLLLLQQLLVDTIDLLDPFMVRTSEQHRWRLAPVQYAPLPNAESYKERLRVLESMADTALPVMNSVFLRTGWARDARDKNEYLRNPASSSSSSGGGSGSGSGAGLPGQQLSSSLSSATATVDPEFFYLYSSVSGSGGVGGGGGGGAGVTGRRSSVYGLDDGGGGSVYNSLDEIDDDGNGIPPYSYDGGGGGLGGFPVLAPAGPMGRSSRALSGLRTPPATAPSQAVVSTAHSLAFASSGNGNGNRNGKGHASWDAHVSSADGYWRAAEDDESIPPPTALIVPGSSQQR</sequence>
<gene>
    <name evidence="2" type="ORF">Agub_g114</name>
</gene>
<reference evidence="2 3" key="1">
    <citation type="journal article" date="2021" name="Sci. Rep.">
        <title>Genome sequencing of the multicellular alga Astrephomene provides insights into convergent evolution of germ-soma differentiation.</title>
        <authorList>
            <person name="Yamashita S."/>
            <person name="Yamamoto K."/>
            <person name="Matsuzaki R."/>
            <person name="Suzuki S."/>
            <person name="Yamaguchi H."/>
            <person name="Hirooka S."/>
            <person name="Minakuchi Y."/>
            <person name="Miyagishima S."/>
            <person name="Kawachi M."/>
            <person name="Toyoda A."/>
            <person name="Nozaki H."/>
        </authorList>
    </citation>
    <scope>NUCLEOTIDE SEQUENCE [LARGE SCALE GENOMIC DNA]</scope>
    <source>
        <strain evidence="2 3">NIES-4017</strain>
    </source>
</reference>
<keyword evidence="3" id="KW-1185">Reference proteome</keyword>
<dbReference type="Proteomes" id="UP001054857">
    <property type="component" value="Unassembled WGS sequence"/>
</dbReference>
<proteinExistence type="predicted"/>
<feature type="compositionally biased region" description="Low complexity" evidence="1">
    <location>
        <begin position="372"/>
        <end position="415"/>
    </location>
</feature>
<feature type="region of interest" description="Disordered" evidence="1">
    <location>
        <begin position="274"/>
        <end position="307"/>
    </location>
</feature>
<accession>A0AAD3HGD3</accession>
<dbReference type="EMBL" id="BMAR01000001">
    <property type="protein sequence ID" value="GFR39648.1"/>
    <property type="molecule type" value="Genomic_DNA"/>
</dbReference>
<feature type="compositionally biased region" description="Low complexity" evidence="1">
    <location>
        <begin position="274"/>
        <end position="299"/>
    </location>
</feature>
<organism evidence="2 3">
    <name type="scientific">Astrephomene gubernaculifera</name>
    <dbReference type="NCBI Taxonomy" id="47775"/>
    <lineage>
        <taxon>Eukaryota</taxon>
        <taxon>Viridiplantae</taxon>
        <taxon>Chlorophyta</taxon>
        <taxon>core chlorophytes</taxon>
        <taxon>Chlorophyceae</taxon>
        <taxon>CS clade</taxon>
        <taxon>Chlamydomonadales</taxon>
        <taxon>Astrephomenaceae</taxon>
        <taxon>Astrephomene</taxon>
    </lineage>
</organism>
<feature type="region of interest" description="Disordered" evidence="1">
    <location>
        <begin position="372"/>
        <end position="423"/>
    </location>
</feature>
<comment type="caution">
    <text evidence="2">The sequence shown here is derived from an EMBL/GenBank/DDBJ whole genome shotgun (WGS) entry which is preliminary data.</text>
</comment>
<feature type="region of interest" description="Disordered" evidence="1">
    <location>
        <begin position="219"/>
        <end position="259"/>
    </location>
</feature>
<evidence type="ECO:0000313" key="3">
    <source>
        <dbReference type="Proteomes" id="UP001054857"/>
    </source>
</evidence>